<proteinExistence type="predicted"/>
<feature type="non-terminal residue" evidence="2">
    <location>
        <position position="1"/>
    </location>
</feature>
<organism evidence="2 3">
    <name type="scientific">Euroglyphus maynei</name>
    <name type="common">Mayne's house dust mite</name>
    <dbReference type="NCBI Taxonomy" id="6958"/>
    <lineage>
        <taxon>Eukaryota</taxon>
        <taxon>Metazoa</taxon>
        <taxon>Ecdysozoa</taxon>
        <taxon>Arthropoda</taxon>
        <taxon>Chelicerata</taxon>
        <taxon>Arachnida</taxon>
        <taxon>Acari</taxon>
        <taxon>Acariformes</taxon>
        <taxon>Sarcoptiformes</taxon>
        <taxon>Astigmata</taxon>
        <taxon>Psoroptidia</taxon>
        <taxon>Analgoidea</taxon>
        <taxon>Pyroglyphidae</taxon>
        <taxon>Pyroglyphinae</taxon>
        <taxon>Euroglyphus</taxon>
    </lineage>
</organism>
<gene>
    <name evidence="2" type="ORF">BLA29_014431</name>
</gene>
<dbReference type="Gene3D" id="1.20.1280.50">
    <property type="match status" value="1"/>
</dbReference>
<dbReference type="SUPFAM" id="SSF81383">
    <property type="entry name" value="F-box domain"/>
    <property type="match status" value="1"/>
</dbReference>
<feature type="domain" description="F-box" evidence="1">
    <location>
        <begin position="1"/>
        <end position="42"/>
    </location>
</feature>
<dbReference type="PANTHER" id="PTHR14604:SF4">
    <property type="entry name" value="F-BOX DOMAIN-CONTAINING PROTEIN"/>
    <property type="match status" value="1"/>
</dbReference>
<accession>A0A1Y3BQ55</accession>
<protein>
    <recommendedName>
        <fullName evidence="1">F-box domain-containing protein</fullName>
    </recommendedName>
</protein>
<evidence type="ECO:0000259" key="1">
    <source>
        <dbReference type="PROSITE" id="PS50181"/>
    </source>
</evidence>
<dbReference type="EMBL" id="MUJZ01009918">
    <property type="protein sequence ID" value="OTF82164.1"/>
    <property type="molecule type" value="Genomic_DNA"/>
</dbReference>
<dbReference type="PANTHER" id="PTHR14604">
    <property type="entry name" value="WD40 REPEAT PF20"/>
    <property type="match status" value="1"/>
</dbReference>
<dbReference type="PROSITE" id="PS50181">
    <property type="entry name" value="FBOX"/>
    <property type="match status" value="1"/>
</dbReference>
<comment type="caution">
    <text evidence="2">The sequence shown here is derived from an EMBL/GenBank/DDBJ whole genome shotgun (WGS) entry which is preliminary data.</text>
</comment>
<dbReference type="OrthoDB" id="19711at2759"/>
<dbReference type="InterPro" id="IPR050995">
    <property type="entry name" value="WD-F-box_domain-protein"/>
</dbReference>
<evidence type="ECO:0000313" key="2">
    <source>
        <dbReference type="EMBL" id="OTF82164.1"/>
    </source>
</evidence>
<dbReference type="Proteomes" id="UP000194236">
    <property type="component" value="Unassembled WGS sequence"/>
</dbReference>
<sequence>KGLDHIAESILSYLDEKSLCSAELVCKEWHRVISEGMLWKKLIESRVNTDSLWRGLAQRRGW</sequence>
<name>A0A1Y3BQ55_EURMA</name>
<reference evidence="2 3" key="1">
    <citation type="submission" date="2017-03" db="EMBL/GenBank/DDBJ databases">
        <title>Genome Survey of Euroglyphus maynei.</title>
        <authorList>
            <person name="Arlian L.G."/>
            <person name="Morgan M.S."/>
            <person name="Rider S.D."/>
        </authorList>
    </citation>
    <scope>NUCLEOTIDE SEQUENCE [LARGE SCALE GENOMIC DNA]</scope>
    <source>
        <strain evidence="2">Arlian Lab</strain>
        <tissue evidence="2">Whole body</tissue>
    </source>
</reference>
<keyword evidence="3" id="KW-1185">Reference proteome</keyword>
<dbReference type="InterPro" id="IPR036047">
    <property type="entry name" value="F-box-like_dom_sf"/>
</dbReference>
<dbReference type="InterPro" id="IPR001810">
    <property type="entry name" value="F-box_dom"/>
</dbReference>
<dbReference type="Pfam" id="PF12937">
    <property type="entry name" value="F-box-like"/>
    <property type="match status" value="1"/>
</dbReference>
<dbReference type="AlphaFoldDB" id="A0A1Y3BQ55"/>
<evidence type="ECO:0000313" key="3">
    <source>
        <dbReference type="Proteomes" id="UP000194236"/>
    </source>
</evidence>
<dbReference type="SMART" id="SM00256">
    <property type="entry name" value="FBOX"/>
    <property type="match status" value="1"/>
</dbReference>